<reference evidence="1 2" key="1">
    <citation type="journal article" date="2023" name="ACS Omega">
        <title>Identification of the Neoaspergillic Acid Biosynthesis Gene Cluster by Establishing an In Vitro CRISPR-Ribonucleoprotein Genetic System in Aspergillus melleus.</title>
        <authorList>
            <person name="Yuan B."/>
            <person name="Grau M.F."/>
            <person name="Murata R.M."/>
            <person name="Torok T."/>
            <person name="Venkateswaran K."/>
            <person name="Stajich J.E."/>
            <person name="Wang C.C.C."/>
        </authorList>
    </citation>
    <scope>NUCLEOTIDE SEQUENCE [LARGE SCALE GENOMIC DNA]</scope>
    <source>
        <strain evidence="1 2">IMV 1140</strain>
    </source>
</reference>
<sequence length="1319" mass="144373">MQGIAPCIGEGPACGTKHESLSRGTLTLECQEDVLLTLPNGAQKSVHWATIELPRLLGRQVYSISNQHCHFYVAALWALILRHYTDCLSAQLWLSILASKSDTELPDPQIITAQPTDETTFASLSEETSWSAGVPGGVEQPNTGIIAMADTPVQSINARLVDRDLHPLSKMCDIVLALQTTHEGLRVWLLYRESFLSTTHASAIVEKLVNLTASVSTNLRLRLRDLWLISNRDLHQLRRWNSRSLGTVPTGWIQEIVHRRALDQPHKTAIVASDGTIGYEQLDRLSSCMASELARRGVGPNVFVPLSFRKSLWAVVALLAVNKTGAAFVPLDASAPIERLTRIIQRTGAKVVLACNQQAEILRNSGVSAIPAPGLVHYQAGDEAGSNLPTPDATAAAYCLFTSGSTGEPKGCLVSHGAFASIAGHCDALSIHSESRVLQFASFSFGMSLIEIFCTLCSGGTVCIPSERDRVNSLAEVITTMKVTWTVLSPTTLGTLSPGEVAGLQTIVVGGEPILEGHVALWAPHVQLLYSYGLTECCGVVTVSNQILSSDPMERTIGYPVAGGCWIVDPTDVNRLRPIGAVGELLIAGPSLAQGYFHDAEKTALSFIGPPAWMTTPSPAYLYRTGDLARFNPDGSVAYLGRKDHQLKIRGQRIDGGELEHQLSQLLPNVEDVVVDVVVPTGSSGIPTLVAFIIQQRDDPTDADANAPILLEPTSDFLQAVQRAKQDLGNMVPQYMIPTVFLLLGSMPRTVSGKKDRRRLRQEAAQMTWQDRNRYTVQQNADTTTVAAPEEMTEPERILALIWAQLLHLDVSQINPNDDFQTLGGDSITAMRVVAMARGKDIELTVSDMFTFPRLGDLARSITGTPRPTAASSPAVHLVEEKVVDLCISHLRKQPGLLDGSSGERPAVLPATGMQRFFLDRCGFDYFRYTLEGALDIGKLQQACNAVITRHAILRTIFTQNDYGLFQVIPSTVLATPFHHVTTAGDLDAVCEAICTAHCLDMLLLDRVVIQFILISKHHTPHHSLIIRLSHAQYDALSFPVILQDLAAAYDGAELAPAPQFTDYCNQAQQVLAAGYDFWRRYLLDGAVTPLRVEWSSPSATSSEISKADEVEARIRLTPSPQPPGRITLATLVKAAWALVLGQQTGNTDIIFGQTVNGRSGMSLAGIETILGPCTNFLPIRVRLRPGQTAEDFLCHVQNQHMHTTQYDYMEYSQIVERSTPWRGPARLGSIVHHQNVDTQFQIPFRSIRTTTGASYVKQRLQDTFIYSLPDGNNLELRLLTPANVMNKEEADKMLREMVTMMEQLVDRPDQALGLLMSR</sequence>
<protein>
    <submittedName>
        <fullName evidence="1">Nonribosomal Peptide Synthase (NRPS)</fullName>
    </submittedName>
</protein>
<proteinExistence type="predicted"/>
<gene>
    <name evidence="1" type="ORF">N8T08_006014</name>
</gene>
<evidence type="ECO:0000313" key="1">
    <source>
        <dbReference type="EMBL" id="KAK1143899.1"/>
    </source>
</evidence>
<comment type="caution">
    <text evidence="1">The sequence shown here is derived from an EMBL/GenBank/DDBJ whole genome shotgun (WGS) entry which is preliminary data.</text>
</comment>
<keyword evidence="2" id="KW-1185">Reference proteome</keyword>
<name>A0ACC3B0Y6_9EURO</name>
<organism evidence="1 2">
    <name type="scientific">Aspergillus melleus</name>
    <dbReference type="NCBI Taxonomy" id="138277"/>
    <lineage>
        <taxon>Eukaryota</taxon>
        <taxon>Fungi</taxon>
        <taxon>Dikarya</taxon>
        <taxon>Ascomycota</taxon>
        <taxon>Pezizomycotina</taxon>
        <taxon>Eurotiomycetes</taxon>
        <taxon>Eurotiomycetidae</taxon>
        <taxon>Eurotiales</taxon>
        <taxon>Aspergillaceae</taxon>
        <taxon>Aspergillus</taxon>
        <taxon>Aspergillus subgen. Circumdati</taxon>
    </lineage>
</organism>
<evidence type="ECO:0000313" key="2">
    <source>
        <dbReference type="Proteomes" id="UP001177260"/>
    </source>
</evidence>
<dbReference type="Proteomes" id="UP001177260">
    <property type="component" value="Unassembled WGS sequence"/>
</dbReference>
<accession>A0ACC3B0Y6</accession>
<dbReference type="EMBL" id="JAOPJF010000035">
    <property type="protein sequence ID" value="KAK1143899.1"/>
    <property type="molecule type" value="Genomic_DNA"/>
</dbReference>